<reference evidence="1 2" key="2">
    <citation type="journal article" date="2022" name="Mol. Ecol. Resour.">
        <title>The genomes of chicory, endive, great burdock and yacon provide insights into Asteraceae paleo-polyploidization history and plant inulin production.</title>
        <authorList>
            <person name="Fan W."/>
            <person name="Wang S."/>
            <person name="Wang H."/>
            <person name="Wang A."/>
            <person name="Jiang F."/>
            <person name="Liu H."/>
            <person name="Zhao H."/>
            <person name="Xu D."/>
            <person name="Zhang Y."/>
        </authorList>
    </citation>
    <scope>NUCLEOTIDE SEQUENCE [LARGE SCALE GENOMIC DNA]</scope>
    <source>
        <strain evidence="2">cv. Yunnan</strain>
        <tissue evidence="1">Leaves</tissue>
    </source>
</reference>
<evidence type="ECO:0000313" key="2">
    <source>
        <dbReference type="Proteomes" id="UP001056120"/>
    </source>
</evidence>
<reference evidence="2" key="1">
    <citation type="journal article" date="2022" name="Mol. Ecol. Resour.">
        <title>The genomes of chicory, endive, great burdock and yacon provide insights into Asteraceae palaeo-polyploidization history and plant inulin production.</title>
        <authorList>
            <person name="Fan W."/>
            <person name="Wang S."/>
            <person name="Wang H."/>
            <person name="Wang A."/>
            <person name="Jiang F."/>
            <person name="Liu H."/>
            <person name="Zhao H."/>
            <person name="Xu D."/>
            <person name="Zhang Y."/>
        </authorList>
    </citation>
    <scope>NUCLEOTIDE SEQUENCE [LARGE SCALE GENOMIC DNA]</scope>
    <source>
        <strain evidence="2">cv. Yunnan</strain>
    </source>
</reference>
<keyword evidence="2" id="KW-1185">Reference proteome</keyword>
<dbReference type="Proteomes" id="UP001056120">
    <property type="component" value="Linkage Group LG05"/>
</dbReference>
<dbReference type="EMBL" id="CM042022">
    <property type="protein sequence ID" value="KAI3815769.1"/>
    <property type="molecule type" value="Genomic_DNA"/>
</dbReference>
<organism evidence="1 2">
    <name type="scientific">Smallanthus sonchifolius</name>
    <dbReference type="NCBI Taxonomy" id="185202"/>
    <lineage>
        <taxon>Eukaryota</taxon>
        <taxon>Viridiplantae</taxon>
        <taxon>Streptophyta</taxon>
        <taxon>Embryophyta</taxon>
        <taxon>Tracheophyta</taxon>
        <taxon>Spermatophyta</taxon>
        <taxon>Magnoliopsida</taxon>
        <taxon>eudicotyledons</taxon>
        <taxon>Gunneridae</taxon>
        <taxon>Pentapetalae</taxon>
        <taxon>asterids</taxon>
        <taxon>campanulids</taxon>
        <taxon>Asterales</taxon>
        <taxon>Asteraceae</taxon>
        <taxon>Asteroideae</taxon>
        <taxon>Heliantheae alliance</taxon>
        <taxon>Millerieae</taxon>
        <taxon>Smallanthus</taxon>
    </lineage>
</organism>
<proteinExistence type="predicted"/>
<evidence type="ECO:0000313" key="1">
    <source>
        <dbReference type="EMBL" id="KAI3815769.1"/>
    </source>
</evidence>
<comment type="caution">
    <text evidence="1">The sequence shown here is derived from an EMBL/GenBank/DDBJ whole genome shotgun (WGS) entry which is preliminary data.</text>
</comment>
<sequence length="114" mass="13029">MEAICSRGSNMYFGCESRHTRHCWRQYIWHSNIYNPFGSKAVAYGAVILVEAFSLSLEQIHNVFVLEANLSMQEGAKDQSGETDIGKLLQISHLCHPFLLPCNFMNFFTNIHCL</sequence>
<accession>A0ACB9J5I2</accession>
<protein>
    <submittedName>
        <fullName evidence="1">Uncharacterized protein</fullName>
    </submittedName>
</protein>
<gene>
    <name evidence="1" type="ORF">L1987_15450</name>
</gene>
<name>A0ACB9J5I2_9ASTR</name>